<dbReference type="RefSeq" id="WP_229329241.1">
    <property type="nucleotide sequence ID" value="NZ_AP025183.1"/>
</dbReference>
<proteinExistence type="predicted"/>
<evidence type="ECO:0000313" key="1">
    <source>
        <dbReference type="EMBL" id="BDB53143.1"/>
    </source>
</evidence>
<reference evidence="1 2" key="2">
    <citation type="journal article" date="2022" name="Microorganisms">
        <title>Complete Genome Sequences of Two Flavobacterium ammonificans Strains and a Flavobacterium ammoniigenes Strain of Ammonifying Bacterioplankton Isolated from Surface River Water.</title>
        <authorList>
            <person name="Suda W."/>
            <person name="Ogata Y."/>
            <person name="Shindo C."/>
            <person name="Watanabe K."/>
        </authorList>
    </citation>
    <scope>NUCLEOTIDE SEQUENCE [LARGE SCALE GENOMIC DNA]</scope>
    <source>
        <strain evidence="1 2">GENT11</strain>
    </source>
</reference>
<keyword evidence="2" id="KW-1185">Reference proteome</keyword>
<organism evidence="1 2">
    <name type="scientific">Flavobacterium ammonificans</name>
    <dbReference type="NCBI Taxonomy" id="1751056"/>
    <lineage>
        <taxon>Bacteria</taxon>
        <taxon>Pseudomonadati</taxon>
        <taxon>Bacteroidota</taxon>
        <taxon>Flavobacteriia</taxon>
        <taxon>Flavobacteriales</taxon>
        <taxon>Flavobacteriaceae</taxon>
        <taxon>Flavobacterium</taxon>
    </lineage>
</organism>
<dbReference type="Proteomes" id="UP001319865">
    <property type="component" value="Chromosome"/>
</dbReference>
<dbReference type="EMBL" id="AP025183">
    <property type="protein sequence ID" value="BDB53143.1"/>
    <property type="molecule type" value="Genomic_DNA"/>
</dbReference>
<protein>
    <recommendedName>
        <fullName evidence="3">Lipoprotein</fullName>
    </recommendedName>
</protein>
<reference evidence="1 2" key="1">
    <citation type="journal article" date="2022" name="Int. J. Syst. Evol. Microbiol.">
        <title>Flavobacterium ammonificans sp. nov. and Flavobacterium ammoniigenes sp. nov., ammonifying bacteria isolated from surface river water.</title>
        <authorList>
            <person name="Watanabe K."/>
            <person name="Kitamura T."/>
            <person name="Ogata Y."/>
            <person name="Shindo C."/>
            <person name="Suda W."/>
        </authorList>
    </citation>
    <scope>NUCLEOTIDE SEQUENCE [LARGE SCALE GENOMIC DNA]</scope>
    <source>
        <strain evidence="1 2">GENT11</strain>
    </source>
</reference>
<dbReference type="PROSITE" id="PS51257">
    <property type="entry name" value="PROKAR_LIPOPROTEIN"/>
    <property type="match status" value="1"/>
</dbReference>
<sequence>MKNVCVFLLLVLFSCGKKESVSLPQSNITSVKDVQDYSPVYLFFKTNGKDTLVEVNRKNAISSTNWIFHIDKRLPLRLVIPEIIKLQAKKEGSAHKSETSENYFSYSDSIRKNLAFLPFTKVNYQLTSPKGGELVFISKNGFSLETLKKTKANTSLKFDKNLSFEKYLQYKIVIQKLNLSNVSKEEFVY</sequence>
<gene>
    <name evidence="1" type="ORF">GENT11_14550</name>
</gene>
<evidence type="ECO:0008006" key="3">
    <source>
        <dbReference type="Google" id="ProtNLM"/>
    </source>
</evidence>
<name>A0ABN6KVE0_9FLAO</name>
<evidence type="ECO:0000313" key="2">
    <source>
        <dbReference type="Proteomes" id="UP001319865"/>
    </source>
</evidence>
<accession>A0ABN6KVE0</accession>